<organism evidence="2 3">
    <name type="scientific">Lactuca sativa</name>
    <name type="common">Garden lettuce</name>
    <dbReference type="NCBI Taxonomy" id="4236"/>
    <lineage>
        <taxon>Eukaryota</taxon>
        <taxon>Viridiplantae</taxon>
        <taxon>Streptophyta</taxon>
        <taxon>Embryophyta</taxon>
        <taxon>Tracheophyta</taxon>
        <taxon>Spermatophyta</taxon>
        <taxon>Magnoliopsida</taxon>
        <taxon>eudicotyledons</taxon>
        <taxon>Gunneridae</taxon>
        <taxon>Pentapetalae</taxon>
        <taxon>asterids</taxon>
        <taxon>campanulids</taxon>
        <taxon>Asterales</taxon>
        <taxon>Asteraceae</taxon>
        <taxon>Cichorioideae</taxon>
        <taxon>Cichorieae</taxon>
        <taxon>Lactucinae</taxon>
        <taxon>Lactuca</taxon>
    </lineage>
</organism>
<dbReference type="InterPro" id="IPR032675">
    <property type="entry name" value="LRR_dom_sf"/>
</dbReference>
<dbReference type="EMBL" id="NBSK02000008">
    <property type="protein sequence ID" value="KAJ0190474.1"/>
    <property type="molecule type" value="Genomic_DNA"/>
</dbReference>
<proteinExistence type="predicted"/>
<evidence type="ECO:0000256" key="1">
    <source>
        <dbReference type="SAM" id="MobiDB-lite"/>
    </source>
</evidence>
<dbReference type="PANTHER" id="PTHR16083">
    <property type="entry name" value="LEUCINE RICH REPEAT CONTAINING PROTEIN"/>
    <property type="match status" value="1"/>
</dbReference>
<dbReference type="SUPFAM" id="SSF52058">
    <property type="entry name" value="L domain-like"/>
    <property type="match status" value="1"/>
</dbReference>
<dbReference type="Proteomes" id="UP000235145">
    <property type="component" value="Unassembled WGS sequence"/>
</dbReference>
<dbReference type="PANTHER" id="PTHR16083:SF69">
    <property type="entry name" value="LEUCINE-RICH REPEAT DOMAIN SUPERFAMILY"/>
    <property type="match status" value="1"/>
</dbReference>
<dbReference type="Gene3D" id="3.80.10.10">
    <property type="entry name" value="Ribonuclease Inhibitor"/>
    <property type="match status" value="2"/>
</dbReference>
<accession>A0A9R1WX37</accession>
<name>A0A9R1WX37_LACSA</name>
<dbReference type="AlphaFoldDB" id="A0A9R1WX37"/>
<reference evidence="2 3" key="1">
    <citation type="journal article" date="2017" name="Nat. Commun.">
        <title>Genome assembly with in vitro proximity ligation data and whole-genome triplication in lettuce.</title>
        <authorList>
            <person name="Reyes-Chin-Wo S."/>
            <person name="Wang Z."/>
            <person name="Yang X."/>
            <person name="Kozik A."/>
            <person name="Arikit S."/>
            <person name="Song C."/>
            <person name="Xia L."/>
            <person name="Froenicke L."/>
            <person name="Lavelle D.O."/>
            <person name="Truco M.J."/>
            <person name="Xia R."/>
            <person name="Zhu S."/>
            <person name="Xu C."/>
            <person name="Xu H."/>
            <person name="Xu X."/>
            <person name="Cox K."/>
            <person name="Korf I."/>
            <person name="Meyers B.C."/>
            <person name="Michelmore R.W."/>
        </authorList>
    </citation>
    <scope>NUCLEOTIDE SEQUENCE [LARGE SCALE GENOMIC DNA]</scope>
    <source>
        <strain evidence="3">cv. Salinas</strain>
        <tissue evidence="2">Seedlings</tissue>
    </source>
</reference>
<comment type="caution">
    <text evidence="2">The sequence shown here is derived from an EMBL/GenBank/DDBJ whole genome shotgun (WGS) entry which is preliminary data.</text>
</comment>
<sequence length="588" mass="68338">MESLIDLVQEMGHYIVRGDHPKNPEKHSRIWKKEDVERICAMDATMELDKIEALQVHYDKFRIELFESDRLRVHEEPPLPLIVANMRNLRYIRWKGDIANPLLKKLSPWEFFLWYIQWKGEPANPLLKQFPPKELCCLILRDAMQQQLWNGCKVLPNLKIMELYDLNNLIMTPNFDGIPYLERFKLWRCEKLEEIHSSFGRLNKLVCLSIVLCKRIKKFPSITRLKKLKTLSLHVSPEVIELSEIQEKMDNLIGEEDISSAVCELSNSNHIRLCFFRKDLKELDLSWCNLGDEDISSAVWELPNMQKLNLSKNKFSRLNFNFMRTPRLKLLNVSFCTDLVELSELPSSIAVVEANGCPSLKSFGAISNCKWLWKFSLRGVYNLDPFVGYMLLDSMLKGHAIEDHLISVILDYEIPKEYVFVGRLFRGNTFRLRLPHDWHNDFSGFLIHVVTHDGCPNIKITIKEEKLDEDLPFRFWHESNYNAMDRCRIISTYVGYVSFNSLRLTACLNLNSLYSVISISLRQSWSNASPAANRIGVSLVPKTKHKGDPMKTAKDSSEFGDEKDKSSPIFAIKHGSKSSIKILWRPLN</sequence>
<protein>
    <submittedName>
        <fullName evidence="2">Uncharacterized protein</fullName>
    </submittedName>
</protein>
<evidence type="ECO:0000313" key="3">
    <source>
        <dbReference type="Proteomes" id="UP000235145"/>
    </source>
</evidence>
<evidence type="ECO:0000313" key="2">
    <source>
        <dbReference type="EMBL" id="KAJ0190474.1"/>
    </source>
</evidence>
<keyword evidence="3" id="KW-1185">Reference proteome</keyword>
<gene>
    <name evidence="2" type="ORF">LSAT_V11C800394910</name>
</gene>
<feature type="region of interest" description="Disordered" evidence="1">
    <location>
        <begin position="542"/>
        <end position="565"/>
    </location>
</feature>
<feature type="compositionally biased region" description="Basic and acidic residues" evidence="1">
    <location>
        <begin position="546"/>
        <end position="565"/>
    </location>
</feature>